<dbReference type="Gene3D" id="3.60.21.10">
    <property type="match status" value="1"/>
</dbReference>
<dbReference type="SMART" id="SM00156">
    <property type="entry name" value="PP2Ac"/>
    <property type="match status" value="1"/>
</dbReference>
<evidence type="ECO:0000259" key="4">
    <source>
        <dbReference type="SMART" id="SM00156"/>
    </source>
</evidence>
<feature type="transmembrane region" description="Helical" evidence="3">
    <location>
        <begin position="108"/>
        <end position="129"/>
    </location>
</feature>
<feature type="domain" description="Serine/threonine specific protein phosphatases" evidence="4">
    <location>
        <begin position="266"/>
        <end position="362"/>
    </location>
</feature>
<dbReference type="GO" id="GO:0016787">
    <property type="term" value="F:hydrolase activity"/>
    <property type="evidence" value="ECO:0007669"/>
    <property type="project" value="InterPro"/>
</dbReference>
<keyword evidence="3" id="KW-0472">Membrane</keyword>
<evidence type="ECO:0000256" key="3">
    <source>
        <dbReference type="SAM" id="Phobius"/>
    </source>
</evidence>
<keyword evidence="2" id="KW-0143">Chaperone</keyword>
<dbReference type="STRING" id="29172.A0A0D8Y7D8"/>
<evidence type="ECO:0000256" key="2">
    <source>
        <dbReference type="ARBA" id="ARBA00023186"/>
    </source>
</evidence>
<name>A0A0D8Y7D8_DICVI</name>
<dbReference type="Gene3D" id="2.30.22.10">
    <property type="entry name" value="Head domain of nucleotide exchange factor GrpE"/>
    <property type="match status" value="1"/>
</dbReference>
<keyword evidence="3" id="KW-0812">Transmembrane</keyword>
<evidence type="ECO:0000313" key="6">
    <source>
        <dbReference type="Proteomes" id="UP000053766"/>
    </source>
</evidence>
<dbReference type="InterPro" id="IPR004843">
    <property type="entry name" value="Calcineurin-like_PHP"/>
</dbReference>
<reference evidence="5 6" key="1">
    <citation type="submission" date="2013-11" db="EMBL/GenBank/DDBJ databases">
        <title>Draft genome of the bovine lungworm Dictyocaulus viviparus.</title>
        <authorList>
            <person name="Mitreva M."/>
        </authorList>
    </citation>
    <scope>NUCLEOTIDE SEQUENCE [LARGE SCALE GENOMIC DNA]</scope>
    <source>
        <strain evidence="5 6">HannoverDv2000</strain>
    </source>
</reference>
<dbReference type="PANTHER" id="PTHR21237">
    <property type="entry name" value="GRPE PROTEIN"/>
    <property type="match status" value="1"/>
</dbReference>
<dbReference type="GO" id="GO:0001405">
    <property type="term" value="C:PAM complex, Tim23 associated import motor"/>
    <property type="evidence" value="ECO:0007669"/>
    <property type="project" value="TreeGrafter"/>
</dbReference>
<dbReference type="InterPro" id="IPR009012">
    <property type="entry name" value="GrpE_head"/>
</dbReference>
<dbReference type="InterPro" id="IPR000740">
    <property type="entry name" value="GrpE"/>
</dbReference>
<organism evidence="5 6">
    <name type="scientific">Dictyocaulus viviparus</name>
    <name type="common">Bovine lungworm</name>
    <dbReference type="NCBI Taxonomy" id="29172"/>
    <lineage>
        <taxon>Eukaryota</taxon>
        <taxon>Metazoa</taxon>
        <taxon>Ecdysozoa</taxon>
        <taxon>Nematoda</taxon>
        <taxon>Chromadorea</taxon>
        <taxon>Rhabditida</taxon>
        <taxon>Rhabditina</taxon>
        <taxon>Rhabditomorpha</taxon>
        <taxon>Strongyloidea</taxon>
        <taxon>Metastrongylidae</taxon>
        <taxon>Dictyocaulus</taxon>
    </lineage>
</organism>
<dbReference type="Pfam" id="PF01025">
    <property type="entry name" value="GrpE"/>
    <property type="match status" value="1"/>
</dbReference>
<protein>
    <submittedName>
        <fullName evidence="5">Co-chaperone GrpE</fullName>
    </submittedName>
</protein>
<dbReference type="GO" id="GO:0006457">
    <property type="term" value="P:protein folding"/>
    <property type="evidence" value="ECO:0007669"/>
    <property type="project" value="InterPro"/>
</dbReference>
<proteinExistence type="inferred from homology"/>
<dbReference type="GO" id="GO:0051082">
    <property type="term" value="F:unfolded protein binding"/>
    <property type="evidence" value="ECO:0007669"/>
    <property type="project" value="TreeGrafter"/>
</dbReference>
<comment type="similarity">
    <text evidence="1">Belongs to the GrpE family.</text>
</comment>
<dbReference type="OrthoDB" id="201635at2759"/>
<sequence>MLAWRLLRIAGKIDFPSWNCYYSTLLSSKSASSVENSDDTLNVQLKRPDGTRLYGADILEEIKKVLGKKDDEEFSIPKNSFEAILSEYDSLIEEVDHWKVISQYSLSLILNNTLFFICFLQIFISMLFLNMKDKYQRALAETENVRKRGVKQAEEAKNFAIQGFCKDLLEVADVLDLAVGSVKSDQLESGGKTLVDLHKGVCMTKTVLLKVFQKHGVVAVNPLGEKFDPKLHEAVFQAPADEVGFLHTRSVCVDEWISIAKGCKYLPEEDMISLCNCLIARLLREPNVVPIETPVTICGDIHGQFYDLLELFCTGGEVPNTKYVFMGDYVDRGYYSLETATLLFALLLKRAACRLMVQSDLVL</sequence>
<dbReference type="EMBL" id="KN716204">
    <property type="protein sequence ID" value="KJH50511.1"/>
    <property type="molecule type" value="Genomic_DNA"/>
</dbReference>
<dbReference type="Proteomes" id="UP000053766">
    <property type="component" value="Unassembled WGS sequence"/>
</dbReference>
<dbReference type="InterPro" id="IPR029052">
    <property type="entry name" value="Metallo-depent_PP-like"/>
</dbReference>
<dbReference type="InterPro" id="IPR006186">
    <property type="entry name" value="Ser/Thr-sp_prot-phosphatase"/>
</dbReference>
<keyword evidence="6" id="KW-1185">Reference proteome</keyword>
<dbReference type="GO" id="GO:0030150">
    <property type="term" value="P:protein import into mitochondrial matrix"/>
    <property type="evidence" value="ECO:0007669"/>
    <property type="project" value="TreeGrafter"/>
</dbReference>
<gene>
    <name evidence="5" type="ORF">DICVIV_03361</name>
</gene>
<dbReference type="AlphaFoldDB" id="A0A0D8Y7D8"/>
<dbReference type="GO" id="GO:0042803">
    <property type="term" value="F:protein homodimerization activity"/>
    <property type="evidence" value="ECO:0007669"/>
    <property type="project" value="InterPro"/>
</dbReference>
<dbReference type="InterPro" id="IPR013805">
    <property type="entry name" value="GrpE_CC"/>
</dbReference>
<dbReference type="HAMAP" id="MF_01151">
    <property type="entry name" value="GrpE"/>
    <property type="match status" value="1"/>
</dbReference>
<dbReference type="PRINTS" id="PR00114">
    <property type="entry name" value="STPHPHTASE"/>
</dbReference>
<dbReference type="CDD" id="cd00446">
    <property type="entry name" value="GrpE"/>
    <property type="match status" value="1"/>
</dbReference>
<dbReference type="GO" id="GO:0000774">
    <property type="term" value="F:adenyl-nucleotide exchange factor activity"/>
    <property type="evidence" value="ECO:0007669"/>
    <property type="project" value="InterPro"/>
</dbReference>
<evidence type="ECO:0000313" key="5">
    <source>
        <dbReference type="EMBL" id="KJH50511.1"/>
    </source>
</evidence>
<dbReference type="SUPFAM" id="SSF56300">
    <property type="entry name" value="Metallo-dependent phosphatases"/>
    <property type="match status" value="1"/>
</dbReference>
<dbReference type="SUPFAM" id="SSF58014">
    <property type="entry name" value="Coiled-coil domain of nucleotide exchange factor GrpE"/>
    <property type="match status" value="1"/>
</dbReference>
<keyword evidence="3" id="KW-1133">Transmembrane helix</keyword>
<dbReference type="GO" id="GO:0051087">
    <property type="term" value="F:protein-folding chaperone binding"/>
    <property type="evidence" value="ECO:0007669"/>
    <property type="project" value="InterPro"/>
</dbReference>
<dbReference type="Pfam" id="PF00149">
    <property type="entry name" value="Metallophos"/>
    <property type="match status" value="1"/>
</dbReference>
<dbReference type="PANTHER" id="PTHR21237:SF23">
    <property type="entry name" value="GRPE PROTEIN HOMOLOG, MITOCHONDRIAL"/>
    <property type="match status" value="1"/>
</dbReference>
<reference evidence="6" key="2">
    <citation type="journal article" date="2016" name="Sci. Rep.">
        <title>Dictyocaulus viviparus genome, variome and transcriptome elucidate lungworm biology and support future intervention.</title>
        <authorList>
            <person name="McNulty S.N."/>
            <person name="Strube C."/>
            <person name="Rosa B.A."/>
            <person name="Martin J.C."/>
            <person name="Tyagi R."/>
            <person name="Choi Y.J."/>
            <person name="Wang Q."/>
            <person name="Hallsworth Pepin K."/>
            <person name="Zhang X."/>
            <person name="Ozersky P."/>
            <person name="Wilson R.K."/>
            <person name="Sternberg P.W."/>
            <person name="Gasser R.B."/>
            <person name="Mitreva M."/>
        </authorList>
    </citation>
    <scope>NUCLEOTIDE SEQUENCE [LARGE SCALE GENOMIC DNA]</scope>
    <source>
        <strain evidence="6">HannoverDv2000</strain>
    </source>
</reference>
<accession>A0A0D8Y7D8</accession>
<dbReference type="Gene3D" id="3.90.20.20">
    <property type="match status" value="1"/>
</dbReference>
<evidence type="ECO:0000256" key="1">
    <source>
        <dbReference type="ARBA" id="ARBA00009054"/>
    </source>
</evidence>